<evidence type="ECO:0000313" key="4">
    <source>
        <dbReference type="EMBL" id="MQM73307.1"/>
    </source>
</evidence>
<keyword evidence="2 4" id="KW-0456">Lyase</keyword>
<comment type="caution">
    <text evidence="4">The sequence shown here is derived from an EMBL/GenBank/DDBJ whole genome shotgun (WGS) entry which is preliminary data.</text>
</comment>
<name>A0A6L5GST2_9FIRM</name>
<gene>
    <name evidence="4" type="ORF">FRC53_07860</name>
</gene>
<dbReference type="PANTHER" id="PTHR22789:SF0">
    <property type="entry name" value="3-OXO-TETRONATE 4-PHOSPHATE DECARBOXYLASE-RELATED"/>
    <property type="match status" value="1"/>
</dbReference>
<proteinExistence type="predicted"/>
<dbReference type="SUPFAM" id="SSF53639">
    <property type="entry name" value="AraD/HMP-PK domain-like"/>
    <property type="match status" value="1"/>
</dbReference>
<dbReference type="PANTHER" id="PTHR22789">
    <property type="entry name" value="FUCULOSE PHOSPHATE ALDOLASE"/>
    <property type="match status" value="1"/>
</dbReference>
<evidence type="ECO:0000256" key="1">
    <source>
        <dbReference type="ARBA" id="ARBA00022723"/>
    </source>
</evidence>
<dbReference type="Gene3D" id="3.40.225.10">
    <property type="entry name" value="Class II aldolase/adducin N-terminal domain"/>
    <property type="match status" value="1"/>
</dbReference>
<dbReference type="InterPro" id="IPR050197">
    <property type="entry name" value="Aldolase_class_II_sugar_metab"/>
</dbReference>
<dbReference type="SMART" id="SM01007">
    <property type="entry name" value="Aldolase_II"/>
    <property type="match status" value="1"/>
</dbReference>
<evidence type="ECO:0000256" key="2">
    <source>
        <dbReference type="ARBA" id="ARBA00023239"/>
    </source>
</evidence>
<protein>
    <submittedName>
        <fullName evidence="4">L-fuculose-phosphate aldolase</fullName>
        <ecNumber evidence="4">4.1.2.17</ecNumber>
    </submittedName>
</protein>
<dbReference type="GO" id="GO:0005829">
    <property type="term" value="C:cytosol"/>
    <property type="evidence" value="ECO:0007669"/>
    <property type="project" value="TreeGrafter"/>
</dbReference>
<dbReference type="GO" id="GO:0046872">
    <property type="term" value="F:metal ion binding"/>
    <property type="evidence" value="ECO:0007669"/>
    <property type="project" value="UniProtKB-KW"/>
</dbReference>
<reference evidence="4" key="1">
    <citation type="journal article" date="2020" name="Appl. Environ. Microbiol.">
        <title>Medium-Chain Fatty Acid Synthesis by 'Candidatus Weimeria bifida' gen. nov., sp. nov., and 'Candidatus Pseudoramibacter fermentans' sp. nov.</title>
        <authorList>
            <person name="Scarborough M.J."/>
            <person name="Myers K.S."/>
            <person name="Donohue T.J."/>
            <person name="Noguera D.R."/>
        </authorList>
    </citation>
    <scope>NUCLEOTIDE SEQUENCE</scope>
    <source>
        <strain evidence="4">EUB1.1</strain>
    </source>
</reference>
<dbReference type="NCBIfam" id="NF005302">
    <property type="entry name" value="PRK06833.1"/>
    <property type="match status" value="1"/>
</dbReference>
<dbReference type="Proteomes" id="UP000473648">
    <property type="component" value="Unassembled WGS sequence"/>
</dbReference>
<evidence type="ECO:0000259" key="3">
    <source>
        <dbReference type="SMART" id="SM01007"/>
    </source>
</evidence>
<dbReference type="EMBL" id="VOGB01000005">
    <property type="protein sequence ID" value="MQM73307.1"/>
    <property type="molecule type" value="Genomic_DNA"/>
</dbReference>
<sequence>MLLEQERIDVVNYCKKLITAGLTTGTGGNISILNREKGLYAMSPSGMDYFETQPEDVVVMDLDGNVVDGKRKPSSEHALHRIFYTDRDDLDAIVHTHSTYCTVIATLREPLPASNYLIAFAGPEIRCGAYASYGTPELAKATFEAMKDRQAALMANHGMVAGAKTIAGAFNIADQIEQCAKVYVLARAIGKPVLLDEDEMERMMVRFRDDYGQKNMKK</sequence>
<dbReference type="GO" id="GO:0019323">
    <property type="term" value="P:pentose catabolic process"/>
    <property type="evidence" value="ECO:0007669"/>
    <property type="project" value="TreeGrafter"/>
</dbReference>
<dbReference type="Pfam" id="PF00596">
    <property type="entry name" value="Aldolase_II"/>
    <property type="match status" value="1"/>
</dbReference>
<dbReference type="EC" id="4.1.2.17" evidence="4"/>
<dbReference type="AlphaFoldDB" id="A0A6L5GST2"/>
<evidence type="ECO:0000313" key="5">
    <source>
        <dbReference type="Proteomes" id="UP000473648"/>
    </source>
</evidence>
<dbReference type="InterPro" id="IPR001303">
    <property type="entry name" value="Aldolase_II/adducin_N"/>
</dbReference>
<accession>A0A6L5GST2</accession>
<keyword evidence="5" id="KW-1185">Reference proteome</keyword>
<dbReference type="InterPro" id="IPR036409">
    <property type="entry name" value="Aldolase_II/adducin_N_sf"/>
</dbReference>
<keyword evidence="1" id="KW-0479">Metal-binding</keyword>
<dbReference type="GO" id="GO:0008738">
    <property type="term" value="F:L-fuculose-phosphate aldolase activity"/>
    <property type="evidence" value="ECO:0007669"/>
    <property type="project" value="UniProtKB-EC"/>
</dbReference>
<feature type="domain" description="Class II aldolase/adducin N-terminal" evidence="3">
    <location>
        <begin position="8"/>
        <end position="184"/>
    </location>
</feature>
<organism evidence="4 5">
    <name type="scientific">Candidatus Pseudoramibacter fermentans</name>
    <dbReference type="NCBI Taxonomy" id="2594427"/>
    <lineage>
        <taxon>Bacteria</taxon>
        <taxon>Bacillati</taxon>
        <taxon>Bacillota</taxon>
        <taxon>Clostridia</taxon>
        <taxon>Eubacteriales</taxon>
        <taxon>Eubacteriaceae</taxon>
        <taxon>Pseudoramibacter</taxon>
    </lineage>
</organism>